<dbReference type="EMBL" id="WEGK01000013">
    <property type="protein sequence ID" value="MQY22454.1"/>
    <property type="molecule type" value="Genomic_DNA"/>
</dbReference>
<dbReference type="Proteomes" id="UP000438448">
    <property type="component" value="Unassembled WGS sequence"/>
</dbReference>
<name>A0A7K0DC46_9NOCA</name>
<sequence>MNIHAIPVCCGLPMIRHTRPVHGTDTYVQVFRCPSCTRGRSDEIPHTAIAFDAGRDRAA</sequence>
<proteinExistence type="predicted"/>
<evidence type="ECO:0000313" key="2">
    <source>
        <dbReference type="Proteomes" id="UP000438448"/>
    </source>
</evidence>
<gene>
    <name evidence="1" type="ORF">NRB20_55690</name>
</gene>
<reference evidence="1 2" key="1">
    <citation type="submission" date="2019-10" db="EMBL/GenBank/DDBJ databases">
        <title>Nocardia macrotermitis sp. nov. and Nocardia aurantia sp. nov., isolated from the gut of fungus growing-termite Macrotermes natalensis.</title>
        <authorList>
            <person name="Benndorf R."/>
            <person name="Schwitalla J."/>
            <person name="Martin K."/>
            <person name="De Beer W."/>
            <person name="Kaster A.-K."/>
            <person name="Vollmers J."/>
            <person name="Poulsen M."/>
            <person name="Beemelmanns C."/>
        </authorList>
    </citation>
    <scope>NUCLEOTIDE SEQUENCE [LARGE SCALE GENOMIC DNA]</scope>
    <source>
        <strain evidence="1 2">RB20</strain>
    </source>
</reference>
<comment type="caution">
    <text evidence="1">The sequence shown here is derived from an EMBL/GenBank/DDBJ whole genome shotgun (WGS) entry which is preliminary data.</text>
</comment>
<organism evidence="1 2">
    <name type="scientific">Nocardia macrotermitis</name>
    <dbReference type="NCBI Taxonomy" id="2585198"/>
    <lineage>
        <taxon>Bacteria</taxon>
        <taxon>Bacillati</taxon>
        <taxon>Actinomycetota</taxon>
        <taxon>Actinomycetes</taxon>
        <taxon>Mycobacteriales</taxon>
        <taxon>Nocardiaceae</taxon>
        <taxon>Nocardia</taxon>
    </lineage>
</organism>
<keyword evidence="2" id="KW-1185">Reference proteome</keyword>
<evidence type="ECO:0000313" key="1">
    <source>
        <dbReference type="EMBL" id="MQY22454.1"/>
    </source>
</evidence>
<protein>
    <submittedName>
        <fullName evidence="1">Uncharacterized protein</fullName>
    </submittedName>
</protein>
<dbReference type="AlphaFoldDB" id="A0A7K0DC46"/>
<accession>A0A7K0DC46</accession>